<organism evidence="1 2">
    <name type="scientific">Brachybacterium conglomeratum</name>
    <dbReference type="NCBI Taxonomy" id="47846"/>
    <lineage>
        <taxon>Bacteria</taxon>
        <taxon>Bacillati</taxon>
        <taxon>Actinomycetota</taxon>
        <taxon>Actinomycetes</taxon>
        <taxon>Micrococcales</taxon>
        <taxon>Dermabacteraceae</taxon>
        <taxon>Brachybacterium</taxon>
    </lineage>
</organism>
<dbReference type="Proteomes" id="UP001144451">
    <property type="component" value="Unassembled WGS sequence"/>
</dbReference>
<reference evidence="1" key="1">
    <citation type="submission" date="2022-12" db="EMBL/GenBank/DDBJ databases">
        <title>Reference genome sequencing for broad-spectrum identification of bacterial and archaeal isolates by mass spectrometry.</title>
        <authorList>
            <person name="Sekiguchi Y."/>
            <person name="Tourlousse D.M."/>
        </authorList>
    </citation>
    <scope>NUCLEOTIDE SEQUENCE</scope>
    <source>
        <strain evidence="1">5-2</strain>
    </source>
</reference>
<evidence type="ECO:0000313" key="2">
    <source>
        <dbReference type="Proteomes" id="UP001144451"/>
    </source>
</evidence>
<evidence type="ECO:0000313" key="1">
    <source>
        <dbReference type="EMBL" id="GLI30420.1"/>
    </source>
</evidence>
<accession>A0ABQ5RF15</accession>
<dbReference type="EMBL" id="BSDQ01000001">
    <property type="protein sequence ID" value="GLI30420.1"/>
    <property type="molecule type" value="Genomic_DNA"/>
</dbReference>
<keyword evidence="2" id="KW-1185">Reference proteome</keyword>
<name>A0ABQ5RF15_9MICO</name>
<comment type="caution">
    <text evidence="1">The sequence shown here is derived from an EMBL/GenBank/DDBJ whole genome shotgun (WGS) entry which is preliminary data.</text>
</comment>
<gene>
    <name evidence="1" type="ORF">BCONGLO52_12610</name>
</gene>
<sequence length="65" mass="7256">MIVRTGAPCLRAARRRERFNLANARPRADPASIMTLGSPPPLRSLRELLARILTHGPRHSETMTP</sequence>
<protein>
    <submittedName>
        <fullName evidence="1">Uncharacterized protein</fullName>
    </submittedName>
</protein>
<proteinExistence type="predicted"/>